<dbReference type="PANTHER" id="PTHR43742">
    <property type="entry name" value="TRIMETHYLAMINE-N-OXIDE REDUCTASE"/>
    <property type="match status" value="1"/>
</dbReference>
<dbReference type="GO" id="GO:0051536">
    <property type="term" value="F:iron-sulfur cluster binding"/>
    <property type="evidence" value="ECO:0007669"/>
    <property type="project" value="UniProtKB-KW"/>
</dbReference>
<evidence type="ECO:0000313" key="6">
    <source>
        <dbReference type="EMBL" id="GLI33085.1"/>
    </source>
</evidence>
<comment type="caution">
    <text evidence="6">The sequence shown here is derived from an EMBL/GenBank/DDBJ whole genome shotgun (WGS) entry which is preliminary data.</text>
</comment>
<dbReference type="InterPro" id="IPR006657">
    <property type="entry name" value="MoPterin_dinucl-bd_dom"/>
</dbReference>
<dbReference type="Pfam" id="PF01568">
    <property type="entry name" value="Molydop_binding"/>
    <property type="match status" value="1"/>
</dbReference>
<dbReference type="InterPro" id="IPR006656">
    <property type="entry name" value="Mopterin_OxRdtase"/>
</dbReference>
<evidence type="ECO:0000256" key="2">
    <source>
        <dbReference type="ARBA" id="ARBA00022723"/>
    </source>
</evidence>
<evidence type="ECO:0000313" key="7">
    <source>
        <dbReference type="Proteomes" id="UP001144372"/>
    </source>
</evidence>
<keyword evidence="4" id="KW-0411">Iron-sulfur</keyword>
<dbReference type="GO" id="GO:0043546">
    <property type="term" value="F:molybdopterin cofactor binding"/>
    <property type="evidence" value="ECO:0007669"/>
    <property type="project" value="InterPro"/>
</dbReference>
<dbReference type="Proteomes" id="UP001144372">
    <property type="component" value="Unassembled WGS sequence"/>
</dbReference>
<dbReference type="PANTHER" id="PTHR43742:SF6">
    <property type="entry name" value="OXIDOREDUCTASE YYAE-RELATED"/>
    <property type="match status" value="1"/>
</dbReference>
<dbReference type="InterPro" id="IPR006963">
    <property type="entry name" value="Mopterin_OxRdtase_4Fe-4S_dom"/>
</dbReference>
<evidence type="ECO:0000256" key="3">
    <source>
        <dbReference type="ARBA" id="ARBA00023004"/>
    </source>
</evidence>
<dbReference type="Gene3D" id="3.40.228.10">
    <property type="entry name" value="Dimethylsulfoxide Reductase, domain 2"/>
    <property type="match status" value="1"/>
</dbReference>
<dbReference type="Pfam" id="PF04879">
    <property type="entry name" value="Molybdop_Fe4S4"/>
    <property type="match status" value="1"/>
</dbReference>
<reference evidence="6" key="1">
    <citation type="submission" date="2022-12" db="EMBL/GenBank/DDBJ databases">
        <title>Reference genome sequencing for broad-spectrum identification of bacterial and archaeal isolates by mass spectrometry.</title>
        <authorList>
            <person name="Sekiguchi Y."/>
            <person name="Tourlousse D.M."/>
        </authorList>
    </citation>
    <scope>NUCLEOTIDE SEQUENCE</scope>
    <source>
        <strain evidence="6">ASRB1</strain>
    </source>
</reference>
<dbReference type="Gene3D" id="2.20.25.90">
    <property type="entry name" value="ADC-like domains"/>
    <property type="match status" value="1"/>
</dbReference>
<evidence type="ECO:0000256" key="1">
    <source>
        <dbReference type="ARBA" id="ARBA00010312"/>
    </source>
</evidence>
<dbReference type="Gene3D" id="2.40.40.20">
    <property type="match status" value="1"/>
</dbReference>
<dbReference type="EMBL" id="BSDR01000001">
    <property type="protein sequence ID" value="GLI33085.1"/>
    <property type="molecule type" value="Genomic_DNA"/>
</dbReference>
<dbReference type="SMART" id="SM00926">
    <property type="entry name" value="Molybdop_Fe4S4"/>
    <property type="match status" value="1"/>
</dbReference>
<dbReference type="Pfam" id="PF00384">
    <property type="entry name" value="Molybdopterin"/>
    <property type="match status" value="1"/>
</dbReference>
<keyword evidence="3" id="KW-0408">Iron</keyword>
<keyword evidence="2" id="KW-0479">Metal-binding</keyword>
<evidence type="ECO:0000259" key="5">
    <source>
        <dbReference type="PROSITE" id="PS51669"/>
    </source>
</evidence>
<dbReference type="SUPFAM" id="SSF50692">
    <property type="entry name" value="ADC-like"/>
    <property type="match status" value="1"/>
</dbReference>
<evidence type="ECO:0000256" key="4">
    <source>
        <dbReference type="ARBA" id="ARBA00023014"/>
    </source>
</evidence>
<sequence length="713" mass="79439">MGKVKRIVRSACRMCHGVCQVLVHMEGERVVRITGDPESPISRGYLCPKGAASPELLYHPDRLIYPLRRAGKRGENKWKRISWEEALDEIAHRFAAIKAESGSEYVAICQGTGRPLIEFTVRFANAFGTPNFVSVGHVCYLPRVAASKITMGQLPVTDVYGFGGKDPECMVIWGCNITHSGSADGMCGGMIERALKRAGKVIVVDPRRTKPATDATHWLQIRPGTDGALALALIHVIITEGLIDQDFVHHYTVGYEQLAEHIKPFTPEWAAPITRIPPEEIRAAARTYAALSPACMLWGSATDASASNYQTARSLLILRALTGNIDCPGGDVLWVPPKGVQQKSIFMSYEQDGAQFLPPDKIGRAVTLGKYPLERSIHPPTFWKSVVTGDPYRVRAMWIAACNPLLSQTHPLVIEKALRDHLEFTVVSEFFMTPTAALADIVLPSAMWLETDDVVNLHKIWCVLARKKVAQIGEVRDDREVILALAKRLGLEAAFPWEDYRAYLEWVLRDSGMTFDEFSDRGILQGEMRYYKYKVNGFDTPSGKFEFYSSISEALGLSPLPQYREPALSPLSSPQAAEQYPLILTTGARSRVFFVSEGRQIDSLRKANPDPIVEVHPATAQSLGIAEGDWVWIETMENRIKMRAKLFDGIAPDVVSAQHAWWFPEEGPPEYGWKRSNVNLLFGDTAGYDFETGSECLRSSLCKIYKVEMTMNS</sequence>
<feature type="domain" description="4Fe-4S Mo/W bis-MGD-type" evidence="5">
    <location>
        <begin position="5"/>
        <end position="61"/>
    </location>
</feature>
<dbReference type="InterPro" id="IPR037949">
    <property type="entry name" value="MopB_CT_Acetylene-hydratase"/>
</dbReference>
<organism evidence="6 7">
    <name type="scientific">Desulforhabdus amnigena</name>
    <dbReference type="NCBI Taxonomy" id="40218"/>
    <lineage>
        <taxon>Bacteria</taxon>
        <taxon>Pseudomonadati</taxon>
        <taxon>Thermodesulfobacteriota</taxon>
        <taxon>Syntrophobacteria</taxon>
        <taxon>Syntrophobacterales</taxon>
        <taxon>Syntrophobacteraceae</taxon>
        <taxon>Desulforhabdus</taxon>
    </lineage>
</organism>
<dbReference type="InterPro" id="IPR050612">
    <property type="entry name" value="Prok_Mopterin_Oxidored"/>
</dbReference>
<accession>A0A9W6D2N9</accession>
<dbReference type="InterPro" id="IPR009010">
    <property type="entry name" value="Asp_de-COase-like_dom_sf"/>
</dbReference>
<proteinExistence type="inferred from homology"/>
<gene>
    <name evidence="6" type="ORF">DAMNIGENAA_05180</name>
</gene>
<dbReference type="RefSeq" id="WP_281792103.1">
    <property type="nucleotide sequence ID" value="NZ_BSDR01000001.1"/>
</dbReference>
<dbReference type="GO" id="GO:0016491">
    <property type="term" value="F:oxidoreductase activity"/>
    <property type="evidence" value="ECO:0007669"/>
    <property type="project" value="InterPro"/>
</dbReference>
<dbReference type="GO" id="GO:0046872">
    <property type="term" value="F:metal ion binding"/>
    <property type="evidence" value="ECO:0007669"/>
    <property type="project" value="UniProtKB-KW"/>
</dbReference>
<dbReference type="GO" id="GO:0018818">
    <property type="term" value="F:acetylene hydratase activity"/>
    <property type="evidence" value="ECO:0007669"/>
    <property type="project" value="InterPro"/>
</dbReference>
<name>A0A9W6D2N9_9BACT</name>
<dbReference type="AlphaFoldDB" id="A0A9W6D2N9"/>
<protein>
    <recommendedName>
        <fullName evidence="5">4Fe-4S Mo/W bis-MGD-type domain-containing protein</fullName>
    </recommendedName>
</protein>
<keyword evidence="7" id="KW-1185">Reference proteome</keyword>
<dbReference type="PROSITE" id="PS51669">
    <property type="entry name" value="4FE4S_MOW_BIS_MGD"/>
    <property type="match status" value="1"/>
</dbReference>
<dbReference type="CDD" id="cd02781">
    <property type="entry name" value="MopB_CT_Acetylene-hydratase"/>
    <property type="match status" value="1"/>
</dbReference>
<dbReference type="SUPFAM" id="SSF53706">
    <property type="entry name" value="Formate dehydrogenase/DMSO reductase, domains 1-3"/>
    <property type="match status" value="1"/>
</dbReference>
<dbReference type="Gene3D" id="3.40.50.740">
    <property type="match status" value="1"/>
</dbReference>
<comment type="similarity">
    <text evidence="1">Belongs to the prokaryotic molybdopterin-containing oxidoreductase family.</text>
</comment>